<protein>
    <submittedName>
        <fullName evidence="5">DeoR/GlpR family transcriptional regulator of sugar metabolism</fullName>
    </submittedName>
</protein>
<dbReference type="SUPFAM" id="SSF46785">
    <property type="entry name" value="Winged helix' DNA-binding domain"/>
    <property type="match status" value="1"/>
</dbReference>
<dbReference type="SMART" id="SM00420">
    <property type="entry name" value="HTH_DEOR"/>
    <property type="match status" value="1"/>
</dbReference>
<dbReference type="InterPro" id="IPR018356">
    <property type="entry name" value="Tscrpt_reg_HTH_DeoR_CS"/>
</dbReference>
<keyword evidence="3" id="KW-0804">Transcription</keyword>
<keyword evidence="2" id="KW-0238">DNA-binding</keyword>
<dbReference type="InterPro" id="IPR050313">
    <property type="entry name" value="Carb_Metab_HTH_regulators"/>
</dbReference>
<dbReference type="PROSITE" id="PS51000">
    <property type="entry name" value="HTH_DEOR_2"/>
    <property type="match status" value="1"/>
</dbReference>
<dbReference type="Pfam" id="PF08220">
    <property type="entry name" value="HTH_DeoR"/>
    <property type="match status" value="1"/>
</dbReference>
<dbReference type="SMART" id="SM01134">
    <property type="entry name" value="DeoRC"/>
    <property type="match status" value="1"/>
</dbReference>
<dbReference type="Gene3D" id="1.10.10.10">
    <property type="entry name" value="Winged helix-like DNA-binding domain superfamily/Winged helix DNA-binding domain"/>
    <property type="match status" value="1"/>
</dbReference>
<reference evidence="5 6" key="1">
    <citation type="submission" date="2020-08" db="EMBL/GenBank/DDBJ databases">
        <title>Genomic Encyclopedia of Type Strains, Phase IV (KMG-IV): sequencing the most valuable type-strain genomes for metagenomic binning, comparative biology and taxonomic classification.</title>
        <authorList>
            <person name="Goeker M."/>
        </authorList>
    </citation>
    <scope>NUCLEOTIDE SEQUENCE [LARGE SCALE GENOMIC DNA]</scope>
    <source>
        <strain evidence="5 6">DSM 2461</strain>
    </source>
</reference>
<dbReference type="GO" id="GO:0003677">
    <property type="term" value="F:DNA binding"/>
    <property type="evidence" value="ECO:0007669"/>
    <property type="project" value="UniProtKB-KW"/>
</dbReference>
<dbReference type="PANTHER" id="PTHR30363">
    <property type="entry name" value="HTH-TYPE TRANSCRIPTIONAL REGULATOR SRLR-RELATED"/>
    <property type="match status" value="1"/>
</dbReference>
<evidence type="ECO:0000259" key="4">
    <source>
        <dbReference type="PROSITE" id="PS51000"/>
    </source>
</evidence>
<dbReference type="SUPFAM" id="SSF100950">
    <property type="entry name" value="NagB/RpiA/CoA transferase-like"/>
    <property type="match status" value="1"/>
</dbReference>
<dbReference type="PROSITE" id="PS00894">
    <property type="entry name" value="HTH_DEOR_1"/>
    <property type="match status" value="1"/>
</dbReference>
<dbReference type="PANTHER" id="PTHR30363:SF46">
    <property type="entry name" value="LYSR FAMILY TRANSCRIPTIONAL REGULATOR"/>
    <property type="match status" value="1"/>
</dbReference>
<evidence type="ECO:0000256" key="3">
    <source>
        <dbReference type="ARBA" id="ARBA00023163"/>
    </source>
</evidence>
<sequence>MYAIERIKLIKTYLEKHGQVQVQTLSSLLSVSEVTVRRDLERLEAEGWLTRTHGGAVINREAISDPLHELLDEPDKDEKANDIASVASRMIEDDDVIMLMNGPINRILARLLEKRSNLTVLTNDVAVALAISLQERNRAVLLGGEMDREEKAAFGSMALSNLRKYYVNKLFIELDGINENLHLTVNSQNKADLIEGAMEVTGETIAICSASNFGKSAFFRLGPVKLVKKIISSNTLDEEYKAGLFRSGIPLYTSAAAFEGTE</sequence>
<keyword evidence="6" id="KW-1185">Reference proteome</keyword>
<dbReference type="InterPro" id="IPR036388">
    <property type="entry name" value="WH-like_DNA-bd_sf"/>
</dbReference>
<dbReference type="InterPro" id="IPR037171">
    <property type="entry name" value="NagB/RpiA_transferase-like"/>
</dbReference>
<dbReference type="EMBL" id="JACHGJ010000002">
    <property type="protein sequence ID" value="MBB6479757.1"/>
    <property type="molecule type" value="Genomic_DNA"/>
</dbReference>
<accession>A0A841R990</accession>
<comment type="caution">
    <text evidence="5">The sequence shown here is derived from an EMBL/GenBank/DDBJ whole genome shotgun (WGS) entry which is preliminary data.</text>
</comment>
<evidence type="ECO:0000256" key="2">
    <source>
        <dbReference type="ARBA" id="ARBA00023125"/>
    </source>
</evidence>
<dbReference type="InterPro" id="IPR036390">
    <property type="entry name" value="WH_DNA-bd_sf"/>
</dbReference>
<dbReference type="InterPro" id="IPR001034">
    <property type="entry name" value="DeoR_HTH"/>
</dbReference>
<proteinExistence type="predicted"/>
<organism evidence="5 6">
    <name type="scientific">Spirochaeta isovalerica</name>
    <dbReference type="NCBI Taxonomy" id="150"/>
    <lineage>
        <taxon>Bacteria</taxon>
        <taxon>Pseudomonadati</taxon>
        <taxon>Spirochaetota</taxon>
        <taxon>Spirochaetia</taxon>
        <taxon>Spirochaetales</taxon>
        <taxon>Spirochaetaceae</taxon>
        <taxon>Spirochaeta</taxon>
    </lineage>
</organism>
<dbReference type="AlphaFoldDB" id="A0A841R990"/>
<dbReference type="InterPro" id="IPR014036">
    <property type="entry name" value="DeoR-like_C"/>
</dbReference>
<evidence type="ECO:0000313" key="6">
    <source>
        <dbReference type="Proteomes" id="UP000587760"/>
    </source>
</evidence>
<dbReference type="GO" id="GO:0003700">
    <property type="term" value="F:DNA-binding transcription factor activity"/>
    <property type="evidence" value="ECO:0007669"/>
    <property type="project" value="InterPro"/>
</dbReference>
<dbReference type="Proteomes" id="UP000587760">
    <property type="component" value="Unassembled WGS sequence"/>
</dbReference>
<gene>
    <name evidence="5" type="ORF">HNR50_001415</name>
</gene>
<dbReference type="Pfam" id="PF00455">
    <property type="entry name" value="DeoRC"/>
    <property type="match status" value="1"/>
</dbReference>
<name>A0A841R990_9SPIO</name>
<dbReference type="RefSeq" id="WP_184745268.1">
    <property type="nucleotide sequence ID" value="NZ_JACHGJ010000002.1"/>
</dbReference>
<keyword evidence="1" id="KW-0805">Transcription regulation</keyword>
<evidence type="ECO:0000313" key="5">
    <source>
        <dbReference type="EMBL" id="MBB6479757.1"/>
    </source>
</evidence>
<feature type="domain" description="HTH deoR-type" evidence="4">
    <location>
        <begin position="3"/>
        <end position="58"/>
    </location>
</feature>
<dbReference type="PRINTS" id="PR00037">
    <property type="entry name" value="HTHLACR"/>
</dbReference>
<evidence type="ECO:0000256" key="1">
    <source>
        <dbReference type="ARBA" id="ARBA00023015"/>
    </source>
</evidence>